<proteinExistence type="predicted"/>
<evidence type="ECO:0000313" key="1">
    <source>
        <dbReference type="EMBL" id="ABM29623.1"/>
    </source>
</evidence>
<evidence type="ECO:0000313" key="2">
    <source>
        <dbReference type="Proteomes" id="UP000009173"/>
    </source>
</evidence>
<dbReference type="AlphaFoldDB" id="A0A0H3AAI5"/>
<dbReference type="KEGG" id="dvl:Dvul_2611"/>
<dbReference type="HOGENOM" id="CLU_2368339_0_0_7"/>
<name>A0A0H3AAI5_NITV4</name>
<sequence>MDPLKELRIYSCEHEIHLVHWDKFDVLATHWKARAEAQQLIITEWKGFTDDATPRGEMRTQRIEAPECTDCDPVQELWRQAGDRIQRHYRFKDGE</sequence>
<organism evidence="1 2">
    <name type="scientific">Nitratidesulfovibrio vulgaris (strain DP4)</name>
    <name type="common">Desulfovibrio vulgaris</name>
    <dbReference type="NCBI Taxonomy" id="391774"/>
    <lineage>
        <taxon>Bacteria</taxon>
        <taxon>Pseudomonadati</taxon>
        <taxon>Thermodesulfobacteriota</taxon>
        <taxon>Desulfovibrionia</taxon>
        <taxon>Desulfovibrionales</taxon>
        <taxon>Desulfovibrionaceae</taxon>
        <taxon>Nitratidesulfovibrio</taxon>
    </lineage>
</organism>
<dbReference type="Proteomes" id="UP000009173">
    <property type="component" value="Chromosome"/>
</dbReference>
<reference evidence="2" key="1">
    <citation type="journal article" date="2009" name="Environ. Microbiol.">
        <title>Contribution of mobile genetic elements to Desulfovibrio vulgaris genome plasticity.</title>
        <authorList>
            <person name="Walker C.B."/>
            <person name="Stolyar S."/>
            <person name="Chivian D."/>
            <person name="Pinel N."/>
            <person name="Gabster J.A."/>
            <person name="Dehal P.S."/>
            <person name="He Z."/>
            <person name="Yang Z.K."/>
            <person name="Yen H.C."/>
            <person name="Zhou J."/>
            <person name="Wall J.D."/>
            <person name="Hazen T.C."/>
            <person name="Arkin A.P."/>
            <person name="Stahl D.A."/>
        </authorList>
    </citation>
    <scope>NUCLEOTIDE SEQUENCE [LARGE SCALE GENOMIC DNA]</scope>
    <source>
        <strain evidence="2">DP4</strain>
    </source>
</reference>
<accession>A0A0H3AAI5</accession>
<protein>
    <submittedName>
        <fullName evidence="1">Uncharacterized protein</fullName>
    </submittedName>
</protein>
<gene>
    <name evidence="1" type="ordered locus">Dvul_2611</name>
</gene>
<dbReference type="RefSeq" id="WP_011792970.1">
    <property type="nucleotide sequence ID" value="NC_008751.1"/>
</dbReference>
<dbReference type="EMBL" id="CP000527">
    <property type="protein sequence ID" value="ABM29623.1"/>
    <property type="molecule type" value="Genomic_DNA"/>
</dbReference>